<keyword evidence="2" id="KW-0496">Mitochondrion</keyword>
<evidence type="ECO:0000313" key="5">
    <source>
        <dbReference type="Proteomes" id="UP000308652"/>
    </source>
</evidence>
<evidence type="ECO:0008006" key="6">
    <source>
        <dbReference type="Google" id="ProtNLM"/>
    </source>
</evidence>
<dbReference type="EMBL" id="ML213600">
    <property type="protein sequence ID" value="TFK39289.1"/>
    <property type="molecule type" value="Genomic_DNA"/>
</dbReference>
<name>A0A5C3M1J1_9AGAR</name>
<dbReference type="PANTHER" id="PTHR28133:SF1">
    <property type="entry name" value="REQUIRED FOR RESPIRATORY GROWTH PROTEIN 7, MITOCHONDRIAL"/>
    <property type="match status" value="1"/>
</dbReference>
<evidence type="ECO:0000313" key="4">
    <source>
        <dbReference type="EMBL" id="TFK39289.1"/>
    </source>
</evidence>
<gene>
    <name evidence="4" type="ORF">BDQ12DRAFT_682513</name>
</gene>
<dbReference type="Proteomes" id="UP000308652">
    <property type="component" value="Unassembled WGS sequence"/>
</dbReference>
<protein>
    <recommendedName>
        <fullName evidence="6">Required for respiratory growth protein 7, mitochondrial</fullName>
    </recommendedName>
</protein>
<dbReference type="PANTHER" id="PTHR28133">
    <property type="entry name" value="REQUIRED FOR RESPIRATORY GROWTH PROTEIN 7, MITOCHONDRIAL"/>
    <property type="match status" value="1"/>
</dbReference>
<dbReference type="Pfam" id="PF10356">
    <property type="entry name" value="RRG7"/>
    <property type="match status" value="1"/>
</dbReference>
<dbReference type="AlphaFoldDB" id="A0A5C3M1J1"/>
<dbReference type="InterPro" id="IPR018828">
    <property type="entry name" value="RRG7"/>
</dbReference>
<comment type="subcellular location">
    <subcellularLocation>
        <location evidence="1">Mitochondrion</location>
    </subcellularLocation>
</comment>
<feature type="compositionally biased region" description="Polar residues" evidence="3">
    <location>
        <begin position="15"/>
        <end position="26"/>
    </location>
</feature>
<dbReference type="OrthoDB" id="20734at2759"/>
<keyword evidence="5" id="KW-1185">Reference proteome</keyword>
<dbReference type="GO" id="GO:0005739">
    <property type="term" value="C:mitochondrion"/>
    <property type="evidence" value="ECO:0007669"/>
    <property type="project" value="UniProtKB-SubCell"/>
</dbReference>
<accession>A0A5C3M1J1</accession>
<proteinExistence type="predicted"/>
<feature type="region of interest" description="Disordered" evidence="3">
    <location>
        <begin position="1"/>
        <end position="26"/>
    </location>
</feature>
<evidence type="ECO:0000256" key="3">
    <source>
        <dbReference type="SAM" id="MobiDB-lite"/>
    </source>
</evidence>
<evidence type="ECO:0000256" key="2">
    <source>
        <dbReference type="ARBA" id="ARBA00023128"/>
    </source>
</evidence>
<evidence type="ECO:0000256" key="1">
    <source>
        <dbReference type="ARBA" id="ARBA00004173"/>
    </source>
</evidence>
<reference evidence="4 5" key="1">
    <citation type="journal article" date="2019" name="Nat. Ecol. Evol.">
        <title>Megaphylogeny resolves global patterns of mushroom evolution.</title>
        <authorList>
            <person name="Varga T."/>
            <person name="Krizsan K."/>
            <person name="Foldi C."/>
            <person name="Dima B."/>
            <person name="Sanchez-Garcia M."/>
            <person name="Sanchez-Ramirez S."/>
            <person name="Szollosi G.J."/>
            <person name="Szarkandi J.G."/>
            <person name="Papp V."/>
            <person name="Albert L."/>
            <person name="Andreopoulos W."/>
            <person name="Angelini C."/>
            <person name="Antonin V."/>
            <person name="Barry K.W."/>
            <person name="Bougher N.L."/>
            <person name="Buchanan P."/>
            <person name="Buyck B."/>
            <person name="Bense V."/>
            <person name="Catcheside P."/>
            <person name="Chovatia M."/>
            <person name="Cooper J."/>
            <person name="Damon W."/>
            <person name="Desjardin D."/>
            <person name="Finy P."/>
            <person name="Geml J."/>
            <person name="Haridas S."/>
            <person name="Hughes K."/>
            <person name="Justo A."/>
            <person name="Karasinski D."/>
            <person name="Kautmanova I."/>
            <person name="Kiss B."/>
            <person name="Kocsube S."/>
            <person name="Kotiranta H."/>
            <person name="LaButti K.M."/>
            <person name="Lechner B.E."/>
            <person name="Liimatainen K."/>
            <person name="Lipzen A."/>
            <person name="Lukacs Z."/>
            <person name="Mihaltcheva S."/>
            <person name="Morgado L.N."/>
            <person name="Niskanen T."/>
            <person name="Noordeloos M.E."/>
            <person name="Ohm R.A."/>
            <person name="Ortiz-Santana B."/>
            <person name="Ovrebo C."/>
            <person name="Racz N."/>
            <person name="Riley R."/>
            <person name="Savchenko A."/>
            <person name="Shiryaev A."/>
            <person name="Soop K."/>
            <person name="Spirin V."/>
            <person name="Szebenyi C."/>
            <person name="Tomsovsky M."/>
            <person name="Tulloss R.E."/>
            <person name="Uehling J."/>
            <person name="Grigoriev I.V."/>
            <person name="Vagvolgyi C."/>
            <person name="Papp T."/>
            <person name="Martin F.M."/>
            <person name="Miettinen O."/>
            <person name="Hibbett D.S."/>
            <person name="Nagy L.G."/>
        </authorList>
    </citation>
    <scope>NUCLEOTIDE SEQUENCE [LARGE SCALE GENOMIC DNA]</scope>
    <source>
        <strain evidence="4 5">CBS 166.37</strain>
    </source>
</reference>
<sequence length="280" mass="30242">MLNGASTALRRQLTRPFSTTNARNATRLSTVHRGTAFEEKSLKVLEEHLSMSLKRVGGKEDGGIDLVGWWWLPPLTSGTEPTGTPNASALDLQPRSRVRVIAQCKAEKKKMGPQYVRELEGVMYRFMAMSKTVLPGPSAAGLDGSSPIDTSQQQNQFPLVALLISQSQFTKSALLRAQSSPIPFFLLHIPSSEGLPEETDDAAHPIGSAVWNPALAGTRGLLGGQMEVRWERSINGGGRPGLWWESKRVNSWTPSASSTEIVDADLGSELISLPQAADGA</sequence>
<organism evidence="4 5">
    <name type="scientific">Crucibulum laeve</name>
    <dbReference type="NCBI Taxonomy" id="68775"/>
    <lineage>
        <taxon>Eukaryota</taxon>
        <taxon>Fungi</taxon>
        <taxon>Dikarya</taxon>
        <taxon>Basidiomycota</taxon>
        <taxon>Agaricomycotina</taxon>
        <taxon>Agaricomycetes</taxon>
        <taxon>Agaricomycetidae</taxon>
        <taxon>Agaricales</taxon>
        <taxon>Agaricineae</taxon>
        <taxon>Nidulariaceae</taxon>
        <taxon>Crucibulum</taxon>
    </lineage>
</organism>